<protein>
    <recommendedName>
        <fullName evidence="2">Flagellar hook-length control protein-like C-terminal domain-containing protein</fullName>
    </recommendedName>
</protein>
<dbReference type="InterPro" id="IPR038610">
    <property type="entry name" value="FliK-like_C_sf"/>
</dbReference>
<proteinExistence type="predicted"/>
<dbReference type="RefSeq" id="WP_137097741.1">
    <property type="nucleotide sequence ID" value="NZ_CP039865.1"/>
</dbReference>
<feature type="region of interest" description="Disordered" evidence="1">
    <location>
        <begin position="295"/>
        <end position="321"/>
    </location>
</feature>
<feature type="region of interest" description="Disordered" evidence="1">
    <location>
        <begin position="477"/>
        <end position="496"/>
    </location>
</feature>
<evidence type="ECO:0000259" key="2">
    <source>
        <dbReference type="Pfam" id="PF02120"/>
    </source>
</evidence>
<gene>
    <name evidence="3" type="ORF">E8L99_00650</name>
</gene>
<feature type="domain" description="Flagellar hook-length control protein-like C-terminal" evidence="2">
    <location>
        <begin position="404"/>
        <end position="476"/>
    </location>
</feature>
<dbReference type="EMBL" id="CP039865">
    <property type="protein sequence ID" value="QCK84405.1"/>
    <property type="molecule type" value="Genomic_DNA"/>
</dbReference>
<dbReference type="Gene3D" id="3.30.750.140">
    <property type="match status" value="1"/>
</dbReference>
<dbReference type="InterPro" id="IPR021136">
    <property type="entry name" value="Flagellar_hook_control-like_C"/>
</dbReference>
<dbReference type="AlphaFoldDB" id="A0A4D7QCZ5"/>
<keyword evidence="4" id="KW-1185">Reference proteome</keyword>
<dbReference type="Pfam" id="PF02120">
    <property type="entry name" value="Flg_hook"/>
    <property type="match status" value="1"/>
</dbReference>
<name>A0A4D7QCZ5_9HYPH</name>
<reference evidence="3 4" key="1">
    <citation type="submission" date="2019-04" db="EMBL/GenBank/DDBJ databases">
        <title>Phreatobacter aquaticus sp. nov.</title>
        <authorList>
            <person name="Choi A."/>
            <person name="Baek K."/>
        </authorList>
    </citation>
    <scope>NUCLEOTIDE SEQUENCE [LARGE SCALE GENOMIC DNA]</scope>
    <source>
        <strain evidence="3 4">NMCR1094</strain>
    </source>
</reference>
<dbReference type="Proteomes" id="UP000298588">
    <property type="component" value="Chromosome"/>
</dbReference>
<accession>A0A4D7QCZ5</accession>
<evidence type="ECO:0000313" key="4">
    <source>
        <dbReference type="Proteomes" id="UP000298588"/>
    </source>
</evidence>
<sequence length="496" mass="50997">MSVEPVKPAAAITPADNNQIRTLLQALGLKAGDTVSAKVTAMLANDVARLTIGDSTLDVSTPEPLTVGAALTMKVEQKGQALLLMTELPQATAVPAGSQPPPAAASGPHLASPAQAMATIVAAFVDLVGREGAKATGAGIVDGGQVAVAARGSTDLARAGEANANGVAGPKPAATPREALMEAVRSAAVRQDGLGPLFADATAILGRQAAGTMAPLPQPVAQALASLLGFQMPAEGAASPAALQRAVAQSGIFLEATLANAQGAPPPPDLKATLASLRQALGSWMNDLGMPMEDAPERGLDHARPPLRGALPQGQQPAGPSIPAGSTLAEIAQRLGDKTEAALARLTLLQAASLPDQGDSQRPEIAAQVTTEIPVRFGPETAIMQFQITREQDQESAGQPGAKPRRDWTLRFSMDAEPLGPVHAAIRLRDGHVGVRLWAERETIAARLQSSSRDLTQALEASAFSIDQVTIAAGKPADPRLEPHAVTRPHLLDRTT</sequence>
<evidence type="ECO:0000256" key="1">
    <source>
        <dbReference type="SAM" id="MobiDB-lite"/>
    </source>
</evidence>
<evidence type="ECO:0000313" key="3">
    <source>
        <dbReference type="EMBL" id="QCK84405.1"/>
    </source>
</evidence>
<feature type="compositionally biased region" description="Basic and acidic residues" evidence="1">
    <location>
        <begin position="295"/>
        <end position="304"/>
    </location>
</feature>
<organism evidence="3 4">
    <name type="scientific">Phreatobacter aquaticus</name>
    <dbReference type="NCBI Taxonomy" id="2570229"/>
    <lineage>
        <taxon>Bacteria</taxon>
        <taxon>Pseudomonadati</taxon>
        <taxon>Pseudomonadota</taxon>
        <taxon>Alphaproteobacteria</taxon>
        <taxon>Hyphomicrobiales</taxon>
        <taxon>Phreatobacteraceae</taxon>
        <taxon>Phreatobacter</taxon>
    </lineage>
</organism>
<dbReference type="OrthoDB" id="7941698at2"/>
<dbReference type="KEGG" id="paqt:E8L99_00650"/>